<dbReference type="PANTHER" id="PTHR34820:SF4">
    <property type="entry name" value="INNER MEMBRANE PROTEIN YEBZ"/>
    <property type="match status" value="1"/>
</dbReference>
<dbReference type="InterPro" id="IPR008457">
    <property type="entry name" value="Cu-R_CopD_dom"/>
</dbReference>
<proteinExistence type="predicted"/>
<gene>
    <name evidence="9" type="ORF">SAMN05443637_1261</name>
</gene>
<feature type="transmembrane region" description="Helical" evidence="7">
    <location>
        <begin position="242"/>
        <end position="264"/>
    </location>
</feature>
<evidence type="ECO:0000256" key="4">
    <source>
        <dbReference type="ARBA" id="ARBA00022989"/>
    </source>
</evidence>
<dbReference type="InterPro" id="IPR019108">
    <property type="entry name" value="Caa3_assmbl_CtaG-rel"/>
</dbReference>
<feature type="transmembrane region" description="Helical" evidence="7">
    <location>
        <begin position="447"/>
        <end position="466"/>
    </location>
</feature>
<evidence type="ECO:0000313" key="9">
    <source>
        <dbReference type="EMBL" id="SHL37487.1"/>
    </source>
</evidence>
<evidence type="ECO:0000313" key="10">
    <source>
        <dbReference type="Proteomes" id="UP000184363"/>
    </source>
</evidence>
<evidence type="ECO:0000256" key="3">
    <source>
        <dbReference type="ARBA" id="ARBA00022692"/>
    </source>
</evidence>
<feature type="transmembrane region" description="Helical" evidence="7">
    <location>
        <begin position="353"/>
        <end position="372"/>
    </location>
</feature>
<feature type="transmembrane region" description="Helical" evidence="7">
    <location>
        <begin position="135"/>
        <end position="155"/>
    </location>
</feature>
<organism evidence="9 10">
    <name type="scientific">Pseudonocardia thermophila</name>
    <dbReference type="NCBI Taxonomy" id="1848"/>
    <lineage>
        <taxon>Bacteria</taxon>
        <taxon>Bacillati</taxon>
        <taxon>Actinomycetota</taxon>
        <taxon>Actinomycetes</taxon>
        <taxon>Pseudonocardiales</taxon>
        <taxon>Pseudonocardiaceae</taxon>
        <taxon>Pseudonocardia</taxon>
    </lineage>
</organism>
<dbReference type="Pfam" id="PF09678">
    <property type="entry name" value="Caa3_CtaG"/>
    <property type="match status" value="1"/>
</dbReference>
<feature type="compositionally biased region" description="Basic and acidic residues" evidence="6">
    <location>
        <begin position="707"/>
        <end position="716"/>
    </location>
</feature>
<feature type="transmembrane region" description="Helical" evidence="7">
    <location>
        <begin position="285"/>
        <end position="305"/>
    </location>
</feature>
<keyword evidence="3 7" id="KW-0812">Transmembrane</keyword>
<evidence type="ECO:0000256" key="7">
    <source>
        <dbReference type="SAM" id="Phobius"/>
    </source>
</evidence>
<keyword evidence="5 7" id="KW-0472">Membrane</keyword>
<keyword evidence="2" id="KW-1003">Cell membrane</keyword>
<dbReference type="PANTHER" id="PTHR34820">
    <property type="entry name" value="INNER MEMBRANE PROTEIN YEBZ"/>
    <property type="match status" value="1"/>
</dbReference>
<dbReference type="GO" id="GO:0005886">
    <property type="term" value="C:plasma membrane"/>
    <property type="evidence" value="ECO:0007669"/>
    <property type="project" value="UniProtKB-SubCell"/>
</dbReference>
<feature type="transmembrane region" description="Helical" evidence="7">
    <location>
        <begin position="645"/>
        <end position="665"/>
    </location>
</feature>
<protein>
    <submittedName>
        <fullName evidence="9">Putative copper resistance protein D</fullName>
    </submittedName>
</protein>
<feature type="transmembrane region" description="Helical" evidence="7">
    <location>
        <begin position="175"/>
        <end position="195"/>
    </location>
</feature>
<feature type="transmembrane region" description="Helical" evidence="7">
    <location>
        <begin position="532"/>
        <end position="553"/>
    </location>
</feature>
<name>A0A1M7A448_PSETH</name>
<dbReference type="EMBL" id="FRAP01000026">
    <property type="protein sequence ID" value="SHL37487.1"/>
    <property type="molecule type" value="Genomic_DNA"/>
</dbReference>
<keyword evidence="4 7" id="KW-1133">Transmembrane helix</keyword>
<dbReference type="InterPro" id="IPR032694">
    <property type="entry name" value="CopC/D"/>
</dbReference>
<dbReference type="STRING" id="1848.SAMN05443637_1261"/>
<feature type="domain" description="Copper resistance protein D" evidence="8">
    <location>
        <begin position="275"/>
        <end position="371"/>
    </location>
</feature>
<sequence length="741" mass="78033">MRTSPAASRARLGHAADSTVGRRHSLVGMSQVTAEDNRPGAVDRRSPRTAALLVVAVAVAVLVAAVLVAATGSRPLVALGLPDPGELTNVGLPAMRALAEVSMVLTIGALLLASFLVPPQKSGYLDVAGFRAVRVAFWTAAAWSVAALLMIPLSVADALGRPVTDVFDLGLLVDLVPRLATAWAWTLTSVFALIVLAGTRTVLSWGWTAVLFGVSLAGPLPVAFTGHSSSGGAHDVATNSLVLHLLAASLWVGGLAAVVVLAAARGSDRTVALATAVPRFSRLALVCWAVLALTGVINTVVRIPLPALFGSFYGLLILLKVTALLVLGVLGALHRRRTVPEAAAGRTSALVRLAAVEVLLMGVTMGLAVALGRSAPPDTGEGLPSRTEVLIGYDLPGPPDLANLLFAWRFDLIFGTGAVLLALSYLLGVRRLRTRGDVWPVGRTIAWLAGCATLLVSTSSGIGVYAPAMFSAHMAQHMLLSMLVPILLVLGGPITLALRALPPAGRDAPPGPREWLLAAIHSPVSRWLTHPLVALVLFVGSYYALYFTGLFPLALREHWAHVAMNFHFLIVGMLFFWPLIGIDPAPRRLPPAARLGILFVSVPFHAFFGITLMSANSVIGGDFYRTLGLPWVLDPLRDQQLGGGVAWASGEIPLLIVVLALLIQWSRQDERSAERGDRRADADGDAELVAYNAMLRRLAAGEEPFVVDERQQEDVAGHTNESGAAAEVTETPRADGGAAGR</sequence>
<evidence type="ECO:0000259" key="8">
    <source>
        <dbReference type="Pfam" id="PF05425"/>
    </source>
</evidence>
<feature type="transmembrane region" description="Helical" evidence="7">
    <location>
        <begin position="406"/>
        <end position="427"/>
    </location>
</feature>
<feature type="transmembrane region" description="Helical" evidence="7">
    <location>
        <begin position="478"/>
        <end position="498"/>
    </location>
</feature>
<evidence type="ECO:0000256" key="2">
    <source>
        <dbReference type="ARBA" id="ARBA00022475"/>
    </source>
</evidence>
<evidence type="ECO:0000256" key="6">
    <source>
        <dbReference type="SAM" id="MobiDB-lite"/>
    </source>
</evidence>
<feature type="transmembrane region" description="Helical" evidence="7">
    <location>
        <begin position="592"/>
        <end position="615"/>
    </location>
</feature>
<dbReference type="GO" id="GO:0006825">
    <property type="term" value="P:copper ion transport"/>
    <property type="evidence" value="ECO:0007669"/>
    <property type="project" value="InterPro"/>
</dbReference>
<evidence type="ECO:0000256" key="5">
    <source>
        <dbReference type="ARBA" id="ARBA00023136"/>
    </source>
</evidence>
<feature type="transmembrane region" description="Helical" evidence="7">
    <location>
        <begin position="559"/>
        <end position="580"/>
    </location>
</feature>
<feature type="transmembrane region" description="Helical" evidence="7">
    <location>
        <begin position="311"/>
        <end position="333"/>
    </location>
</feature>
<keyword evidence="10" id="KW-1185">Reference proteome</keyword>
<accession>A0A1M7A448</accession>
<feature type="transmembrane region" description="Helical" evidence="7">
    <location>
        <begin position="90"/>
        <end position="115"/>
    </location>
</feature>
<evidence type="ECO:0000256" key="1">
    <source>
        <dbReference type="ARBA" id="ARBA00004651"/>
    </source>
</evidence>
<reference evidence="9 10" key="1">
    <citation type="submission" date="2016-11" db="EMBL/GenBank/DDBJ databases">
        <authorList>
            <person name="Jaros S."/>
            <person name="Januszkiewicz K."/>
            <person name="Wedrychowicz H."/>
        </authorList>
    </citation>
    <scope>NUCLEOTIDE SEQUENCE [LARGE SCALE GENOMIC DNA]</scope>
    <source>
        <strain evidence="9 10">DSM 43832</strain>
    </source>
</reference>
<dbReference type="Proteomes" id="UP000184363">
    <property type="component" value="Unassembled WGS sequence"/>
</dbReference>
<feature type="transmembrane region" description="Helical" evidence="7">
    <location>
        <begin position="50"/>
        <end position="70"/>
    </location>
</feature>
<comment type="subcellular location">
    <subcellularLocation>
        <location evidence="1">Cell membrane</location>
        <topology evidence="1">Multi-pass membrane protein</topology>
    </subcellularLocation>
</comment>
<dbReference type="Pfam" id="PF05425">
    <property type="entry name" value="CopD"/>
    <property type="match status" value="1"/>
</dbReference>
<feature type="region of interest" description="Disordered" evidence="6">
    <location>
        <begin position="707"/>
        <end position="741"/>
    </location>
</feature>
<dbReference type="AlphaFoldDB" id="A0A1M7A448"/>
<feature type="transmembrane region" description="Helical" evidence="7">
    <location>
        <begin position="202"/>
        <end position="222"/>
    </location>
</feature>